<name>T1CDR2_9ZZZZ</name>
<evidence type="ECO:0000259" key="4">
    <source>
        <dbReference type="SMART" id="SM00563"/>
    </source>
</evidence>
<evidence type="ECO:0000313" key="5">
    <source>
        <dbReference type="EMBL" id="EQD80587.1"/>
    </source>
</evidence>
<dbReference type="InterPro" id="IPR002123">
    <property type="entry name" value="Plipid/glycerol_acylTrfase"/>
</dbReference>
<evidence type="ECO:0000256" key="1">
    <source>
        <dbReference type="ARBA" id="ARBA00022679"/>
    </source>
</evidence>
<feature type="domain" description="Phospholipid/glycerol acyltransferase" evidence="4">
    <location>
        <begin position="84"/>
        <end position="198"/>
    </location>
</feature>
<dbReference type="EMBL" id="AUZX01000562">
    <property type="protein sequence ID" value="EQD80587.1"/>
    <property type="molecule type" value="Genomic_DNA"/>
</dbReference>
<keyword evidence="3" id="KW-1133">Transmembrane helix</keyword>
<feature type="transmembrane region" description="Helical" evidence="3">
    <location>
        <begin position="20"/>
        <end position="49"/>
    </location>
</feature>
<evidence type="ECO:0000256" key="2">
    <source>
        <dbReference type="ARBA" id="ARBA00023315"/>
    </source>
</evidence>
<feature type="non-terminal residue" evidence="5">
    <location>
        <position position="209"/>
    </location>
</feature>
<reference evidence="5" key="1">
    <citation type="submission" date="2013-08" db="EMBL/GenBank/DDBJ databases">
        <authorList>
            <person name="Mendez C."/>
            <person name="Richter M."/>
            <person name="Ferrer M."/>
            <person name="Sanchez J."/>
        </authorList>
    </citation>
    <scope>NUCLEOTIDE SEQUENCE</scope>
</reference>
<dbReference type="AlphaFoldDB" id="T1CDR2"/>
<dbReference type="PANTHER" id="PTHR10434">
    <property type="entry name" value="1-ACYL-SN-GLYCEROL-3-PHOSPHATE ACYLTRANSFERASE"/>
    <property type="match status" value="1"/>
</dbReference>
<accession>T1CDR2</accession>
<sequence>MPQNRPTQSFSFRSLALLPLRVIFSVYAALVFLIFGFTAFLVALALPALARRRAATRRLARALLACSGMPLAVRGLQRLPSGQCVIVANHASYLDGPVFTAVLPARFAFVIKREMASVPLAGTVPAPHRRALRGALDRRRGGADALRVLRSATQGHSLVFFPEGTFTPSPGLLRFHSGAFTTAVRAGCPVVPAVVRGTRVALSPRGELP</sequence>
<comment type="caution">
    <text evidence="5">The sequence shown here is derived from an EMBL/GenBank/DDBJ whole genome shotgun (WGS) entry which is preliminary data.</text>
</comment>
<dbReference type="Pfam" id="PF01553">
    <property type="entry name" value="Acyltransferase"/>
    <property type="match status" value="1"/>
</dbReference>
<dbReference type="GO" id="GO:0003841">
    <property type="term" value="F:1-acylglycerol-3-phosphate O-acyltransferase activity"/>
    <property type="evidence" value="ECO:0007669"/>
    <property type="project" value="TreeGrafter"/>
</dbReference>
<gene>
    <name evidence="5" type="ORF">B1A_00740</name>
</gene>
<organism evidence="5">
    <name type="scientific">mine drainage metagenome</name>
    <dbReference type="NCBI Taxonomy" id="410659"/>
    <lineage>
        <taxon>unclassified sequences</taxon>
        <taxon>metagenomes</taxon>
        <taxon>ecological metagenomes</taxon>
    </lineage>
</organism>
<keyword evidence="3" id="KW-0472">Membrane</keyword>
<dbReference type="GO" id="GO:0006654">
    <property type="term" value="P:phosphatidic acid biosynthetic process"/>
    <property type="evidence" value="ECO:0007669"/>
    <property type="project" value="TreeGrafter"/>
</dbReference>
<dbReference type="SMART" id="SM00563">
    <property type="entry name" value="PlsC"/>
    <property type="match status" value="1"/>
</dbReference>
<keyword evidence="1 5" id="KW-0808">Transferase</keyword>
<reference evidence="5" key="2">
    <citation type="journal article" date="2014" name="ISME J.">
        <title>Microbial stratification in low pH oxic and suboxic macroscopic growths along an acid mine drainage.</title>
        <authorList>
            <person name="Mendez-Garcia C."/>
            <person name="Mesa V."/>
            <person name="Sprenger R.R."/>
            <person name="Richter M."/>
            <person name="Diez M.S."/>
            <person name="Solano J."/>
            <person name="Bargiela R."/>
            <person name="Golyshina O.V."/>
            <person name="Manteca A."/>
            <person name="Ramos J.L."/>
            <person name="Gallego J.R."/>
            <person name="Llorente I."/>
            <person name="Martins Dos Santos V.A."/>
            <person name="Jensen O.N."/>
            <person name="Pelaez A.I."/>
            <person name="Sanchez J."/>
            <person name="Ferrer M."/>
        </authorList>
    </citation>
    <scope>NUCLEOTIDE SEQUENCE</scope>
</reference>
<dbReference type="CDD" id="cd07989">
    <property type="entry name" value="LPLAT_AGPAT-like"/>
    <property type="match status" value="1"/>
</dbReference>
<keyword evidence="2 5" id="KW-0012">Acyltransferase</keyword>
<evidence type="ECO:0000256" key="3">
    <source>
        <dbReference type="SAM" id="Phobius"/>
    </source>
</evidence>
<protein>
    <submittedName>
        <fullName evidence="5">Secreted protein containing Phospholipid/glycerol acyltransferase domain protein</fullName>
    </submittedName>
</protein>
<dbReference type="PANTHER" id="PTHR10434:SF11">
    <property type="entry name" value="1-ACYL-SN-GLYCEROL-3-PHOSPHATE ACYLTRANSFERASE"/>
    <property type="match status" value="1"/>
</dbReference>
<proteinExistence type="predicted"/>
<dbReference type="SUPFAM" id="SSF69593">
    <property type="entry name" value="Glycerol-3-phosphate (1)-acyltransferase"/>
    <property type="match status" value="1"/>
</dbReference>
<keyword evidence="3" id="KW-0812">Transmembrane</keyword>